<keyword evidence="3" id="KW-1185">Reference proteome</keyword>
<reference evidence="3" key="1">
    <citation type="submission" date="2013-02" db="EMBL/GenBank/DDBJ databases">
        <authorList>
            <person name="Hughes D."/>
        </authorList>
    </citation>
    <scope>NUCLEOTIDE SEQUENCE</scope>
    <source>
        <strain>Durham</strain>
        <strain evidence="3">NC isolate 2 -- Noor lab</strain>
    </source>
</reference>
<dbReference type="Proteomes" id="UP000015102">
    <property type="component" value="Unassembled WGS sequence"/>
</dbReference>
<dbReference type="HOGENOM" id="CLU_1284602_0_0_1"/>
<protein>
    <submittedName>
        <fullName evidence="2">Uncharacterized protein</fullName>
    </submittedName>
</protein>
<keyword evidence="1" id="KW-0812">Transmembrane</keyword>
<keyword evidence="1" id="KW-0472">Membrane</keyword>
<sequence length="215" mass="24942">MFSLRKSNFLFLNFENLLLIAARKTYQRKQSSFALANNNRKARTTTTKPLKLLRNGNSTFSDWNQSHVVSKRSWSSSRIMESGSAVSGNHFNIQDYDIIGFDLDCTLLRRKISRNERIFKVATFRKYVLLCFGWVFDFIQCCCISMIALGSGSTTKWERNGNKYKFRETRNVDDSDSRLLRHKQEGTHKKKRVGYLLSLLNLVDLTPSLELCDTL</sequence>
<name>T1GEW6_MEGSC</name>
<evidence type="ECO:0000313" key="3">
    <source>
        <dbReference type="Proteomes" id="UP000015102"/>
    </source>
</evidence>
<dbReference type="EnsemblMetazoa" id="MESCA001889-RA">
    <property type="protein sequence ID" value="MESCA001889-PA"/>
    <property type="gene ID" value="MESCA001889"/>
</dbReference>
<proteinExistence type="predicted"/>
<dbReference type="EMBL" id="CAQQ02187867">
    <property type="status" value="NOT_ANNOTATED_CDS"/>
    <property type="molecule type" value="Genomic_DNA"/>
</dbReference>
<evidence type="ECO:0000256" key="1">
    <source>
        <dbReference type="SAM" id="Phobius"/>
    </source>
</evidence>
<dbReference type="AlphaFoldDB" id="T1GEW6"/>
<evidence type="ECO:0000313" key="2">
    <source>
        <dbReference type="EnsemblMetazoa" id="MESCA001889-PA"/>
    </source>
</evidence>
<accession>T1GEW6</accession>
<keyword evidence="1" id="KW-1133">Transmembrane helix</keyword>
<organism evidence="2 3">
    <name type="scientific">Megaselia scalaris</name>
    <name type="common">Humpbacked fly</name>
    <name type="synonym">Phora scalaris</name>
    <dbReference type="NCBI Taxonomy" id="36166"/>
    <lineage>
        <taxon>Eukaryota</taxon>
        <taxon>Metazoa</taxon>
        <taxon>Ecdysozoa</taxon>
        <taxon>Arthropoda</taxon>
        <taxon>Hexapoda</taxon>
        <taxon>Insecta</taxon>
        <taxon>Pterygota</taxon>
        <taxon>Neoptera</taxon>
        <taxon>Endopterygota</taxon>
        <taxon>Diptera</taxon>
        <taxon>Brachycera</taxon>
        <taxon>Muscomorpha</taxon>
        <taxon>Platypezoidea</taxon>
        <taxon>Phoridae</taxon>
        <taxon>Megaseliini</taxon>
        <taxon>Megaselia</taxon>
    </lineage>
</organism>
<reference evidence="2" key="2">
    <citation type="submission" date="2015-06" db="UniProtKB">
        <authorList>
            <consortium name="EnsemblMetazoa"/>
        </authorList>
    </citation>
    <scope>IDENTIFICATION</scope>
</reference>
<feature type="transmembrane region" description="Helical" evidence="1">
    <location>
        <begin position="127"/>
        <end position="149"/>
    </location>
</feature>